<dbReference type="Gene3D" id="1.25.40.10">
    <property type="entry name" value="Tetratricopeptide repeat domain"/>
    <property type="match status" value="2"/>
</dbReference>
<keyword evidence="2" id="KW-0732">Signal</keyword>
<feature type="chain" id="PRO_5021709821" evidence="2">
    <location>
        <begin position="23"/>
        <end position="592"/>
    </location>
</feature>
<keyword evidence="1" id="KW-0802">TPR repeat</keyword>
<dbReference type="Proteomes" id="UP000315400">
    <property type="component" value="Unassembled WGS sequence"/>
</dbReference>
<dbReference type="EMBL" id="VIFK01000233">
    <property type="protein sequence ID" value="TQE98287.1"/>
    <property type="molecule type" value="Genomic_DNA"/>
</dbReference>
<proteinExistence type="predicted"/>
<feature type="repeat" description="TPR" evidence="1">
    <location>
        <begin position="354"/>
        <end position="387"/>
    </location>
</feature>
<feature type="signal peptide" evidence="2">
    <location>
        <begin position="1"/>
        <end position="22"/>
    </location>
</feature>
<evidence type="ECO:0000256" key="2">
    <source>
        <dbReference type="SAM" id="SignalP"/>
    </source>
</evidence>
<organism evidence="3 4">
    <name type="scientific">Spiribacter salinus</name>
    <dbReference type="NCBI Taxonomy" id="1335746"/>
    <lineage>
        <taxon>Bacteria</taxon>
        <taxon>Pseudomonadati</taxon>
        <taxon>Pseudomonadota</taxon>
        <taxon>Gammaproteobacteria</taxon>
        <taxon>Chromatiales</taxon>
        <taxon>Ectothiorhodospiraceae</taxon>
        <taxon>Spiribacter</taxon>
    </lineage>
</organism>
<dbReference type="InterPro" id="IPR019734">
    <property type="entry name" value="TPR_rpt"/>
</dbReference>
<dbReference type="InterPro" id="IPR011990">
    <property type="entry name" value="TPR-like_helical_dom_sf"/>
</dbReference>
<dbReference type="PROSITE" id="PS50005">
    <property type="entry name" value="TPR"/>
    <property type="match status" value="1"/>
</dbReference>
<comment type="caution">
    <text evidence="3">The sequence shown here is derived from an EMBL/GenBank/DDBJ whole genome shotgun (WGS) entry which is preliminary data.</text>
</comment>
<name>A0A540VNE2_9GAMM</name>
<evidence type="ECO:0000313" key="4">
    <source>
        <dbReference type="Proteomes" id="UP000315400"/>
    </source>
</evidence>
<dbReference type="AlphaFoldDB" id="A0A540VNE2"/>
<reference evidence="3 4" key="1">
    <citation type="submission" date="2019-06" db="EMBL/GenBank/DDBJ databases">
        <title>Metagenome assembled Genome of Spiribacter salinus SL48-SHIP from the microbial mat of Salt Lake 48 (Novosibirsk region, Russia).</title>
        <authorList>
            <person name="Shipova A."/>
            <person name="Rozanov A.S."/>
            <person name="Bryanskaya A.V."/>
            <person name="Peltek S.E."/>
        </authorList>
    </citation>
    <scope>NUCLEOTIDE SEQUENCE [LARGE SCALE GENOMIC DNA]</scope>
    <source>
        <strain evidence="3">SL48-SHIP-2</strain>
    </source>
</reference>
<evidence type="ECO:0000313" key="3">
    <source>
        <dbReference type="EMBL" id="TQE98287.1"/>
    </source>
</evidence>
<sequence>MIRRILIVASLLLLLVPLGAAATVGSSPPRELPTVDGLFCSDVASYEAFSRHGPGVDAISPAVARASAIALIAFGLQRPEHPAWESVVPEAADWLRGQVSDEGGADDDLVVIWTTGADAMPSLIHETAVRELERHLEGHGQLRADAAFVIATLHLADGKREAAERVALFGRKLCRWYEAEQTGEYVGFLQSGDFDRLLARARRSEPSDTFGHAEKLRKGERFADALVKYRWVIDHHQQHPLARQSEYRVVQSLFAAREDDQALAAAQSYLDADADGAWRGQIHLALAHHHLLARFDPPLACYHARAVLRPGRFVPYWTPDGRRVWRSWQKDFRKGLAYVPEQRAPDPSWGKVHPDAHNLLGVATFYSERFQDAVQHFERSTALRPNRRFGDAPAGMHIVAGFARGERWPLPKRFVRQGDERARFALFYAECLTEGMEHDRSLEIFTRVWSRNGCEPTAEQRAYARYGMGQAVFRMELSKRPLARTYLQEFLDEPLSRSSIAPRALLALAVLESVDAETRKAIDLLDHILTTYRTSEWHDIILYNRAFQAIYDSPREEAIRWYKRFLREYPDHELAENARGFLHDLERGAVFP</sequence>
<gene>
    <name evidence="3" type="ORF">FKY71_14630</name>
</gene>
<dbReference type="SUPFAM" id="SSF48452">
    <property type="entry name" value="TPR-like"/>
    <property type="match status" value="2"/>
</dbReference>
<protein>
    <submittedName>
        <fullName evidence="3">Uncharacterized protein</fullName>
    </submittedName>
</protein>
<evidence type="ECO:0000256" key="1">
    <source>
        <dbReference type="PROSITE-ProRule" id="PRU00339"/>
    </source>
</evidence>
<accession>A0A540VNE2</accession>